<evidence type="ECO:0000259" key="15">
    <source>
        <dbReference type="PROSITE" id="PS50262"/>
    </source>
</evidence>
<feature type="transmembrane region" description="Helical" evidence="13">
    <location>
        <begin position="103"/>
        <end position="121"/>
    </location>
</feature>
<evidence type="ECO:0000313" key="17">
    <source>
        <dbReference type="Proteomes" id="UP000825002"/>
    </source>
</evidence>
<keyword evidence="17" id="KW-1185">Reference proteome</keyword>
<keyword evidence="9 11" id="KW-0675">Receptor</keyword>
<accession>A0ABQ7SBA7</accession>
<evidence type="ECO:0000256" key="11">
    <source>
        <dbReference type="RuleBase" id="RU000688"/>
    </source>
</evidence>
<dbReference type="Gene3D" id="1.20.1070.10">
    <property type="entry name" value="Rhodopsin 7-helix transmembrane proteins"/>
    <property type="match status" value="2"/>
</dbReference>
<dbReference type="Pfam" id="PF00001">
    <property type="entry name" value="7tm_1"/>
    <property type="match status" value="1"/>
</dbReference>
<feature type="transmembrane region" description="Helical" evidence="13">
    <location>
        <begin position="181"/>
        <end position="204"/>
    </location>
</feature>
<feature type="transmembrane region" description="Helical" evidence="13">
    <location>
        <begin position="443"/>
        <end position="466"/>
    </location>
</feature>
<keyword evidence="5 13" id="KW-1133">Transmembrane helix</keyword>
<feature type="compositionally biased region" description="Polar residues" evidence="12">
    <location>
        <begin position="324"/>
        <end position="337"/>
    </location>
</feature>
<sequence length="482" mass="53838">MIGFTIVTSLLMSWSSALSISVLLMTTITSASHSVDNNHTHMFVAQDSQMLSNTSSTNTSVSATFVLVAIVLALVTLFTIIGNVFVIAAIVWDKNLRTSANQLVVSLAVADLMVACLVMPLGAYNELYQGWYLSTSACEFWTSADVLCCTASILNLLAIAIDRYWAVTRVDYMHRRTRKRIASMIVCAWTVGAVVSLAPIFGWKDSQFTERVLVQHKCLVSQDVAYQLFATISTFYVPLTLLLILYWKIYQRQTNYDDDADDDDEEDEDEDGNNNNEPHSDEQQQPHSDEQQQPQYSDNMHMNDINLSETKQTTTTITTATTTSIQPSSKTPISVINTELRLLKPTPTLSNSSKGKQSSSNNDNSTNSNDNGNNHNNIKNDNKELGATCRVRQRRQAMEMKRERKAAKTLAIITGAFVGCWLPFFVNAVLMPTCGEPCTPSDVVLSILLWFGYLNSMLNPIIYTIFSPDFRRAFRRLLCVST</sequence>
<dbReference type="InterPro" id="IPR000276">
    <property type="entry name" value="GPCR_Rhodpsn"/>
</dbReference>
<gene>
    <name evidence="16" type="ORF">GZH46_00766</name>
</gene>
<keyword evidence="7 13" id="KW-0472">Membrane</keyword>
<evidence type="ECO:0000256" key="9">
    <source>
        <dbReference type="ARBA" id="ARBA00023170"/>
    </source>
</evidence>
<evidence type="ECO:0000256" key="1">
    <source>
        <dbReference type="ARBA" id="ARBA00004651"/>
    </source>
</evidence>
<dbReference type="SUPFAM" id="SSF81321">
    <property type="entry name" value="Family A G protein-coupled receptor-like"/>
    <property type="match status" value="1"/>
</dbReference>
<feature type="region of interest" description="Disordered" evidence="12">
    <location>
        <begin position="257"/>
        <end position="298"/>
    </location>
</feature>
<dbReference type="Proteomes" id="UP000825002">
    <property type="component" value="Unassembled WGS sequence"/>
</dbReference>
<feature type="signal peptide" evidence="14">
    <location>
        <begin position="1"/>
        <end position="19"/>
    </location>
</feature>
<evidence type="ECO:0000256" key="3">
    <source>
        <dbReference type="ARBA" id="ARBA00022475"/>
    </source>
</evidence>
<dbReference type="PANTHER" id="PTHR24248:SF199">
    <property type="entry name" value="IP13425P-RELATED"/>
    <property type="match status" value="1"/>
</dbReference>
<comment type="subcellular location">
    <subcellularLocation>
        <location evidence="1">Cell membrane</location>
        <topology evidence="1">Multi-pass membrane protein</topology>
    </subcellularLocation>
</comment>
<comment type="caution">
    <text evidence="16">The sequence shown here is derived from an EMBL/GenBank/DDBJ whole genome shotgun (WGS) entry which is preliminary data.</text>
</comment>
<feature type="compositionally biased region" description="Low complexity" evidence="12">
    <location>
        <begin position="350"/>
        <end position="377"/>
    </location>
</feature>
<evidence type="ECO:0000256" key="6">
    <source>
        <dbReference type="ARBA" id="ARBA00023040"/>
    </source>
</evidence>
<organism evidence="16 17">
    <name type="scientific">Fragariocoptes setiger</name>
    <dbReference type="NCBI Taxonomy" id="1670756"/>
    <lineage>
        <taxon>Eukaryota</taxon>
        <taxon>Metazoa</taxon>
        <taxon>Ecdysozoa</taxon>
        <taxon>Arthropoda</taxon>
        <taxon>Chelicerata</taxon>
        <taxon>Arachnida</taxon>
        <taxon>Acari</taxon>
        <taxon>Acariformes</taxon>
        <taxon>Trombidiformes</taxon>
        <taxon>Prostigmata</taxon>
        <taxon>Eupodina</taxon>
        <taxon>Eriophyoidea</taxon>
        <taxon>Phytoptidae</taxon>
        <taxon>Fragariocoptes</taxon>
    </lineage>
</organism>
<dbReference type="EMBL" id="JAIFTH010000096">
    <property type="protein sequence ID" value="KAG9510683.1"/>
    <property type="molecule type" value="Genomic_DNA"/>
</dbReference>
<evidence type="ECO:0000256" key="10">
    <source>
        <dbReference type="ARBA" id="ARBA00023224"/>
    </source>
</evidence>
<feature type="compositionally biased region" description="Basic and acidic residues" evidence="12">
    <location>
        <begin position="278"/>
        <end position="290"/>
    </location>
</feature>
<proteinExistence type="inferred from homology"/>
<evidence type="ECO:0000256" key="4">
    <source>
        <dbReference type="ARBA" id="ARBA00022692"/>
    </source>
</evidence>
<evidence type="ECO:0000256" key="13">
    <source>
        <dbReference type="SAM" id="Phobius"/>
    </source>
</evidence>
<keyword evidence="4 11" id="KW-0812">Transmembrane</keyword>
<evidence type="ECO:0000256" key="8">
    <source>
        <dbReference type="ARBA" id="ARBA00023157"/>
    </source>
</evidence>
<keyword evidence="6 11" id="KW-0297">G-protein coupled receptor</keyword>
<evidence type="ECO:0000313" key="16">
    <source>
        <dbReference type="EMBL" id="KAG9510683.1"/>
    </source>
</evidence>
<evidence type="ECO:0000256" key="5">
    <source>
        <dbReference type="ARBA" id="ARBA00022989"/>
    </source>
</evidence>
<evidence type="ECO:0000256" key="7">
    <source>
        <dbReference type="ARBA" id="ARBA00023136"/>
    </source>
</evidence>
<keyword evidence="14" id="KW-0732">Signal</keyword>
<feature type="chain" id="PRO_5047283753" description="G-protein coupled receptors family 1 profile domain-containing protein" evidence="14">
    <location>
        <begin position="20"/>
        <end position="482"/>
    </location>
</feature>
<feature type="transmembrane region" description="Helical" evidence="13">
    <location>
        <begin position="410"/>
        <end position="431"/>
    </location>
</feature>
<feature type="transmembrane region" description="Helical" evidence="13">
    <location>
        <begin position="224"/>
        <end position="247"/>
    </location>
</feature>
<dbReference type="PROSITE" id="PS00237">
    <property type="entry name" value="G_PROTEIN_RECEP_F1_1"/>
    <property type="match status" value="1"/>
</dbReference>
<evidence type="ECO:0000256" key="2">
    <source>
        <dbReference type="ARBA" id="ARBA00010663"/>
    </source>
</evidence>
<feature type="non-terminal residue" evidence="16">
    <location>
        <position position="482"/>
    </location>
</feature>
<evidence type="ECO:0000256" key="12">
    <source>
        <dbReference type="SAM" id="MobiDB-lite"/>
    </source>
</evidence>
<dbReference type="PROSITE" id="PS50262">
    <property type="entry name" value="G_PROTEIN_RECEP_F1_2"/>
    <property type="match status" value="1"/>
</dbReference>
<comment type="similarity">
    <text evidence="2 11">Belongs to the G-protein coupled receptor 1 family.</text>
</comment>
<feature type="compositionally biased region" description="Acidic residues" evidence="12">
    <location>
        <begin position="257"/>
        <end position="272"/>
    </location>
</feature>
<keyword evidence="10 11" id="KW-0807">Transducer</keyword>
<name>A0ABQ7SBA7_9ACAR</name>
<feature type="region of interest" description="Disordered" evidence="12">
    <location>
        <begin position="312"/>
        <end position="386"/>
    </location>
</feature>
<keyword evidence="3" id="KW-1003">Cell membrane</keyword>
<reference evidence="16 17" key="1">
    <citation type="submission" date="2020-10" db="EMBL/GenBank/DDBJ databases">
        <authorList>
            <person name="Klimov P.B."/>
            <person name="Dyachkov S.M."/>
            <person name="Chetverikov P.E."/>
        </authorList>
    </citation>
    <scope>NUCLEOTIDE SEQUENCE [LARGE SCALE GENOMIC DNA]</scope>
    <source>
        <strain evidence="16">BMOC 18-1129-001#AD2665</strain>
        <tissue evidence="16">Entire mites</tissue>
    </source>
</reference>
<feature type="domain" description="G-protein coupled receptors family 1 profile" evidence="15">
    <location>
        <begin position="82"/>
        <end position="463"/>
    </location>
</feature>
<dbReference type="SMART" id="SM01381">
    <property type="entry name" value="7TM_GPCR_Srsx"/>
    <property type="match status" value="1"/>
</dbReference>
<evidence type="ECO:0000256" key="14">
    <source>
        <dbReference type="SAM" id="SignalP"/>
    </source>
</evidence>
<dbReference type="InterPro" id="IPR017452">
    <property type="entry name" value="GPCR_Rhodpsn_7TM"/>
</dbReference>
<feature type="compositionally biased region" description="Low complexity" evidence="12">
    <location>
        <begin position="312"/>
        <end position="323"/>
    </location>
</feature>
<keyword evidence="8" id="KW-1015">Disulfide bond</keyword>
<protein>
    <recommendedName>
        <fullName evidence="15">G-protein coupled receptors family 1 profile domain-containing protein</fullName>
    </recommendedName>
</protein>
<dbReference type="CDD" id="cd15331">
    <property type="entry name" value="7tmA_5-HT1A_invertebrates"/>
    <property type="match status" value="1"/>
</dbReference>
<feature type="transmembrane region" description="Helical" evidence="13">
    <location>
        <begin position="141"/>
        <end position="161"/>
    </location>
</feature>
<dbReference type="PRINTS" id="PR00237">
    <property type="entry name" value="GPCRRHODOPSN"/>
</dbReference>
<dbReference type="PANTHER" id="PTHR24248">
    <property type="entry name" value="ADRENERGIC RECEPTOR-RELATED G-PROTEIN COUPLED RECEPTOR"/>
    <property type="match status" value="1"/>
</dbReference>
<feature type="transmembrane region" description="Helical" evidence="13">
    <location>
        <begin position="65"/>
        <end position="91"/>
    </location>
</feature>